<protein>
    <submittedName>
        <fullName evidence="1">Type 1 fimbrial protein</fullName>
    </submittedName>
</protein>
<proteinExistence type="predicted"/>
<comment type="caution">
    <text evidence="1">The sequence shown here is derived from an EMBL/GenBank/DDBJ whole genome shotgun (WGS) entry which is preliminary data.</text>
</comment>
<name>A0ACC7MSS2_9PSED</name>
<accession>A0ACC7MSS2</accession>
<evidence type="ECO:0000313" key="1">
    <source>
        <dbReference type="EMBL" id="MFK9080979.1"/>
    </source>
</evidence>
<reference evidence="1" key="1">
    <citation type="submission" date="2024-11" db="EMBL/GenBank/DDBJ databases">
        <authorList>
            <person name="Lucas J.A."/>
        </authorList>
    </citation>
    <scope>NUCLEOTIDE SEQUENCE</scope>
    <source>
        <strain evidence="1">Z 8.8</strain>
    </source>
</reference>
<evidence type="ECO:0000313" key="2">
    <source>
        <dbReference type="Proteomes" id="UP001622950"/>
    </source>
</evidence>
<sequence>MNFKSLPVAVSIFLALNGTCWAATPAAPGSIRFEGGIVERGCSPGVGKDSTLHLKTCPATGRTPVVNVRNIDPTSAPADITVKLLADRDQGRYYDQQYQLVDGAGAPVWSGDYLITVSLP</sequence>
<dbReference type="EMBL" id="JBJHQE010000013">
    <property type="protein sequence ID" value="MFK9080979.1"/>
    <property type="molecule type" value="Genomic_DNA"/>
</dbReference>
<keyword evidence="2" id="KW-1185">Reference proteome</keyword>
<gene>
    <name evidence="1" type="ORF">ACJEBM_09880</name>
</gene>
<dbReference type="Proteomes" id="UP001622950">
    <property type="component" value="Unassembled WGS sequence"/>
</dbReference>
<organism evidence="1 2">
    <name type="scientific">Pseudomonas neuropathica</name>
    <dbReference type="NCBI Taxonomy" id="2730425"/>
    <lineage>
        <taxon>Bacteria</taxon>
        <taxon>Pseudomonadati</taxon>
        <taxon>Pseudomonadota</taxon>
        <taxon>Gammaproteobacteria</taxon>
        <taxon>Pseudomonadales</taxon>
        <taxon>Pseudomonadaceae</taxon>
        <taxon>Pseudomonas</taxon>
    </lineage>
</organism>